<evidence type="ECO:0000256" key="12">
    <source>
        <dbReference type="ARBA" id="ARBA00022989"/>
    </source>
</evidence>
<dbReference type="FunFam" id="3.30.565.10:FF:000023">
    <property type="entry name" value="PAS domain-containing sensor histidine kinase"/>
    <property type="match status" value="1"/>
</dbReference>
<evidence type="ECO:0000259" key="18">
    <source>
        <dbReference type="PROSITE" id="PS50885"/>
    </source>
</evidence>
<dbReference type="InterPro" id="IPR004358">
    <property type="entry name" value="Sig_transdc_His_kin-like_C"/>
</dbReference>
<dbReference type="GO" id="GO:0004721">
    <property type="term" value="F:phosphoprotein phosphatase activity"/>
    <property type="evidence" value="ECO:0007669"/>
    <property type="project" value="TreeGrafter"/>
</dbReference>
<dbReference type="Proteomes" id="UP000051096">
    <property type="component" value="Unassembled WGS sequence"/>
</dbReference>
<evidence type="ECO:0000256" key="3">
    <source>
        <dbReference type="ARBA" id="ARBA00004651"/>
    </source>
</evidence>
<dbReference type="SUPFAM" id="SSF47384">
    <property type="entry name" value="Homodimeric domain of signal transducing histidine kinase"/>
    <property type="match status" value="1"/>
</dbReference>
<dbReference type="GO" id="GO:0045121">
    <property type="term" value="C:membrane raft"/>
    <property type="evidence" value="ECO:0007669"/>
    <property type="project" value="UniProtKB-SubCell"/>
</dbReference>
<dbReference type="PANTHER" id="PTHR45453:SF1">
    <property type="entry name" value="PHOSPHATE REGULON SENSOR PROTEIN PHOR"/>
    <property type="match status" value="1"/>
</dbReference>
<gene>
    <name evidence="19" type="ORF">AMJ87_01140</name>
</gene>
<organism evidence="19 20">
    <name type="scientific">candidate division WOR_3 bacterium SM23_60</name>
    <dbReference type="NCBI Taxonomy" id="1703780"/>
    <lineage>
        <taxon>Bacteria</taxon>
        <taxon>Bacteria division WOR-3</taxon>
    </lineage>
</organism>
<evidence type="ECO:0000313" key="20">
    <source>
        <dbReference type="Proteomes" id="UP000051096"/>
    </source>
</evidence>
<evidence type="ECO:0000256" key="11">
    <source>
        <dbReference type="ARBA" id="ARBA00022840"/>
    </source>
</evidence>
<protein>
    <recommendedName>
        <fullName evidence="4">histidine kinase</fullName>
        <ecNumber evidence="4">2.7.13.3</ecNumber>
    </recommendedName>
</protein>
<dbReference type="SUPFAM" id="SSF55874">
    <property type="entry name" value="ATPase domain of HSP90 chaperone/DNA topoisomerase II/histidine kinase"/>
    <property type="match status" value="1"/>
</dbReference>
<dbReference type="SMART" id="SM00304">
    <property type="entry name" value="HAMP"/>
    <property type="match status" value="1"/>
</dbReference>
<keyword evidence="14 15" id="KW-0472">Membrane</keyword>
<dbReference type="InterPro" id="IPR036890">
    <property type="entry name" value="HATPase_C_sf"/>
</dbReference>
<dbReference type="GO" id="GO:0005524">
    <property type="term" value="F:ATP binding"/>
    <property type="evidence" value="ECO:0007669"/>
    <property type="project" value="UniProtKB-KW"/>
</dbReference>
<dbReference type="InterPro" id="IPR003660">
    <property type="entry name" value="HAMP_dom"/>
</dbReference>
<feature type="transmembrane region" description="Helical" evidence="15">
    <location>
        <begin position="12"/>
        <end position="32"/>
    </location>
</feature>
<keyword evidence="10" id="KW-0418">Kinase</keyword>
<keyword evidence="12 15" id="KW-1133">Transmembrane helix</keyword>
<keyword evidence="9" id="KW-0547">Nucleotide-binding</keyword>
<keyword evidence="7" id="KW-0808">Transferase</keyword>
<sequence>MKTSFFLKSLQGYVLITLLLAALVFIFSLSIIKTHYISTLSNDLEHLSTALLLRLTPLVDKNATDSLNMITTEVGATINTRITVIDPQGRVLADSKENPEDMDNHRWRPEIAQALEGEPGTSVRFSRTVKKEMLYVAVPMVKQGETIGVVRTSLFLDDINTLLNALGMRILLICAIIAAASLILAVLFSRNLSKPIRELVHASRRVAVGDFDVTVLFKRRDELKELADSFNDMVSQIKTLFNEVSLEKEALNTIIASIQEGVLVLDKHGRIVLCNDGFRKITNLLPVEGKYYYEVIRTPKLGQLLDTVLQKADAVVHDELRIGNRTYVCSGTFLSAAQQTVLTLHDITELLGVATMKKDFILNVSHELRTPLTAIKGFVETMEQEGKAQSKHYLDIIKKHTDRLINIVQDLQVLSQLEETERIELEEVNLRQLLETIRKLFEQRLKEKGLVFTIDIARDVSSIIADPFKLEQMFINLIDNAIKYTEKGEISLTAEPHDTSAKIRLKDTGVGIPEQHLTRIFERFYVVDKSRSRKMGGTGLGLSIVKHIVQAHNGTIEVSSEVNKGTTFTIILPKSR</sequence>
<feature type="domain" description="HAMP" evidence="18">
    <location>
        <begin position="190"/>
        <end position="242"/>
    </location>
</feature>
<dbReference type="PRINTS" id="PR00344">
    <property type="entry name" value="BCTRLSENSOR"/>
</dbReference>
<dbReference type="Pfam" id="PF16736">
    <property type="entry name" value="sCache_like"/>
    <property type="match status" value="1"/>
</dbReference>
<dbReference type="Gene3D" id="6.10.340.10">
    <property type="match status" value="1"/>
</dbReference>
<evidence type="ECO:0000256" key="15">
    <source>
        <dbReference type="SAM" id="Phobius"/>
    </source>
</evidence>
<dbReference type="SUPFAM" id="SSF158472">
    <property type="entry name" value="HAMP domain-like"/>
    <property type="match status" value="1"/>
</dbReference>
<keyword evidence="5" id="KW-1003">Cell membrane</keyword>
<comment type="caution">
    <text evidence="19">The sequence shown here is derived from an EMBL/GenBank/DDBJ whole genome shotgun (WGS) entry which is preliminary data.</text>
</comment>
<dbReference type="Gene3D" id="3.30.565.10">
    <property type="entry name" value="Histidine kinase-like ATPase, C-terminal domain"/>
    <property type="match status" value="1"/>
</dbReference>
<feature type="domain" description="PAS" evidence="17">
    <location>
        <begin position="247"/>
        <end position="288"/>
    </location>
</feature>
<reference evidence="19 20" key="1">
    <citation type="journal article" date="2015" name="Microbiome">
        <title>Genomic resolution of linkages in carbon, nitrogen, and sulfur cycling among widespread estuary sediment bacteria.</title>
        <authorList>
            <person name="Baker B.J."/>
            <person name="Lazar C.S."/>
            <person name="Teske A.P."/>
            <person name="Dick G.J."/>
        </authorList>
    </citation>
    <scope>NUCLEOTIDE SEQUENCE [LARGE SCALE GENOMIC DNA]</scope>
    <source>
        <strain evidence="19">SM23_60</strain>
    </source>
</reference>
<dbReference type="GO" id="GO:0006355">
    <property type="term" value="P:regulation of DNA-templated transcription"/>
    <property type="evidence" value="ECO:0007669"/>
    <property type="project" value="InterPro"/>
</dbReference>
<dbReference type="FunFam" id="1.10.287.130:FF:000001">
    <property type="entry name" value="Two-component sensor histidine kinase"/>
    <property type="match status" value="1"/>
</dbReference>
<dbReference type="SMART" id="SM00387">
    <property type="entry name" value="HATPase_c"/>
    <property type="match status" value="1"/>
</dbReference>
<name>A0A0S8GMD9_UNCW3</name>
<evidence type="ECO:0000256" key="7">
    <source>
        <dbReference type="ARBA" id="ARBA00022679"/>
    </source>
</evidence>
<dbReference type="EC" id="2.7.13.3" evidence="4"/>
<feature type="domain" description="Histidine kinase" evidence="16">
    <location>
        <begin position="363"/>
        <end position="576"/>
    </location>
</feature>
<evidence type="ECO:0000256" key="6">
    <source>
        <dbReference type="ARBA" id="ARBA00022553"/>
    </source>
</evidence>
<evidence type="ECO:0000256" key="4">
    <source>
        <dbReference type="ARBA" id="ARBA00012438"/>
    </source>
</evidence>
<dbReference type="EMBL" id="LJUO01000005">
    <property type="protein sequence ID" value="KPK73650.1"/>
    <property type="molecule type" value="Genomic_DNA"/>
</dbReference>
<comment type="subcellular location">
    <subcellularLocation>
        <location evidence="3">Cell membrane</location>
        <topology evidence="3">Multi-pass membrane protein</topology>
    </subcellularLocation>
    <subcellularLocation>
        <location evidence="2">Membrane raft</location>
        <topology evidence="2">Multi-pass membrane protein</topology>
    </subcellularLocation>
</comment>
<comment type="catalytic activity">
    <reaction evidence="1">
        <text>ATP + protein L-histidine = ADP + protein N-phospho-L-histidine.</text>
        <dbReference type="EC" id="2.7.13.3"/>
    </reaction>
</comment>
<evidence type="ECO:0000256" key="14">
    <source>
        <dbReference type="ARBA" id="ARBA00023136"/>
    </source>
</evidence>
<evidence type="ECO:0000313" key="19">
    <source>
        <dbReference type="EMBL" id="KPK73650.1"/>
    </source>
</evidence>
<dbReference type="Pfam" id="PF00672">
    <property type="entry name" value="HAMP"/>
    <property type="match status" value="1"/>
</dbReference>
<evidence type="ECO:0000256" key="10">
    <source>
        <dbReference type="ARBA" id="ARBA00022777"/>
    </source>
</evidence>
<dbReference type="InterPro" id="IPR000014">
    <property type="entry name" value="PAS"/>
</dbReference>
<dbReference type="SMART" id="SM00091">
    <property type="entry name" value="PAS"/>
    <property type="match status" value="1"/>
</dbReference>
<dbReference type="InterPro" id="IPR036097">
    <property type="entry name" value="HisK_dim/P_sf"/>
</dbReference>
<dbReference type="InterPro" id="IPR029151">
    <property type="entry name" value="Sensor-like_sf"/>
</dbReference>
<dbReference type="Pfam" id="PF00512">
    <property type="entry name" value="HisKA"/>
    <property type="match status" value="1"/>
</dbReference>
<dbReference type="InterPro" id="IPR031967">
    <property type="entry name" value="PhoR_single_Cache-like_dom"/>
</dbReference>
<accession>A0A0S8GMD9</accession>
<dbReference type="CDD" id="cd16922">
    <property type="entry name" value="HATPase_EvgS-ArcB-TorS-like"/>
    <property type="match status" value="1"/>
</dbReference>
<evidence type="ECO:0000259" key="16">
    <source>
        <dbReference type="PROSITE" id="PS50109"/>
    </source>
</evidence>
<keyword evidence="13" id="KW-0902">Two-component regulatory system</keyword>
<dbReference type="InterPro" id="IPR005467">
    <property type="entry name" value="His_kinase_dom"/>
</dbReference>
<keyword evidence="8 15" id="KW-0812">Transmembrane</keyword>
<evidence type="ECO:0000256" key="9">
    <source>
        <dbReference type="ARBA" id="ARBA00022741"/>
    </source>
</evidence>
<evidence type="ECO:0000256" key="8">
    <source>
        <dbReference type="ARBA" id="ARBA00022692"/>
    </source>
</evidence>
<feature type="transmembrane region" description="Helical" evidence="15">
    <location>
        <begin position="166"/>
        <end position="188"/>
    </location>
</feature>
<proteinExistence type="predicted"/>
<dbReference type="InterPro" id="IPR050351">
    <property type="entry name" value="BphY/WalK/GraS-like"/>
</dbReference>
<dbReference type="AlphaFoldDB" id="A0A0S8GMD9"/>
<dbReference type="PROSITE" id="PS50112">
    <property type="entry name" value="PAS"/>
    <property type="match status" value="1"/>
</dbReference>
<dbReference type="GO" id="GO:0000155">
    <property type="term" value="F:phosphorelay sensor kinase activity"/>
    <property type="evidence" value="ECO:0007669"/>
    <property type="project" value="InterPro"/>
</dbReference>
<dbReference type="PROSITE" id="PS50885">
    <property type="entry name" value="HAMP"/>
    <property type="match status" value="1"/>
</dbReference>
<dbReference type="InterPro" id="IPR003594">
    <property type="entry name" value="HATPase_dom"/>
</dbReference>
<dbReference type="Pfam" id="PF02518">
    <property type="entry name" value="HATPase_c"/>
    <property type="match status" value="1"/>
</dbReference>
<dbReference type="InterPro" id="IPR035965">
    <property type="entry name" value="PAS-like_dom_sf"/>
</dbReference>
<evidence type="ECO:0000256" key="1">
    <source>
        <dbReference type="ARBA" id="ARBA00000085"/>
    </source>
</evidence>
<dbReference type="CDD" id="cd00082">
    <property type="entry name" value="HisKA"/>
    <property type="match status" value="1"/>
</dbReference>
<dbReference type="CDD" id="cd06225">
    <property type="entry name" value="HAMP"/>
    <property type="match status" value="1"/>
</dbReference>
<dbReference type="InterPro" id="IPR013767">
    <property type="entry name" value="PAS_fold"/>
</dbReference>
<dbReference type="PANTHER" id="PTHR45453">
    <property type="entry name" value="PHOSPHATE REGULON SENSOR PROTEIN PHOR"/>
    <property type="match status" value="1"/>
</dbReference>
<dbReference type="PATRIC" id="fig|1703780.3.peg.76"/>
<dbReference type="PROSITE" id="PS50109">
    <property type="entry name" value="HIS_KIN"/>
    <property type="match status" value="1"/>
</dbReference>
<dbReference type="CDD" id="cd00130">
    <property type="entry name" value="PAS"/>
    <property type="match status" value="1"/>
</dbReference>
<dbReference type="SUPFAM" id="SSF103190">
    <property type="entry name" value="Sensory domain-like"/>
    <property type="match status" value="1"/>
</dbReference>
<evidence type="ECO:0000256" key="2">
    <source>
        <dbReference type="ARBA" id="ARBA00004314"/>
    </source>
</evidence>
<keyword evidence="11" id="KW-0067">ATP-binding</keyword>
<dbReference type="Pfam" id="PF00989">
    <property type="entry name" value="PAS"/>
    <property type="match status" value="1"/>
</dbReference>
<dbReference type="Gene3D" id="3.30.450.20">
    <property type="entry name" value="PAS domain"/>
    <property type="match status" value="2"/>
</dbReference>
<dbReference type="GO" id="GO:0016036">
    <property type="term" value="P:cellular response to phosphate starvation"/>
    <property type="evidence" value="ECO:0007669"/>
    <property type="project" value="TreeGrafter"/>
</dbReference>
<evidence type="ECO:0000256" key="13">
    <source>
        <dbReference type="ARBA" id="ARBA00023012"/>
    </source>
</evidence>
<dbReference type="SMART" id="SM00388">
    <property type="entry name" value="HisKA"/>
    <property type="match status" value="1"/>
</dbReference>
<dbReference type="GO" id="GO:0005886">
    <property type="term" value="C:plasma membrane"/>
    <property type="evidence" value="ECO:0007669"/>
    <property type="project" value="UniProtKB-SubCell"/>
</dbReference>
<evidence type="ECO:0000256" key="5">
    <source>
        <dbReference type="ARBA" id="ARBA00022475"/>
    </source>
</evidence>
<evidence type="ECO:0000259" key="17">
    <source>
        <dbReference type="PROSITE" id="PS50112"/>
    </source>
</evidence>
<dbReference type="SUPFAM" id="SSF55785">
    <property type="entry name" value="PYP-like sensor domain (PAS domain)"/>
    <property type="match status" value="1"/>
</dbReference>
<dbReference type="Gene3D" id="1.10.287.130">
    <property type="match status" value="1"/>
</dbReference>
<keyword evidence="6" id="KW-0597">Phosphoprotein</keyword>
<dbReference type="InterPro" id="IPR003661">
    <property type="entry name" value="HisK_dim/P_dom"/>
</dbReference>